<organism evidence="1 2">
    <name type="scientific">Leuconostoc kimchii (strain IMSNU 11154 / KCTC 2386 / IH25)</name>
    <dbReference type="NCBI Taxonomy" id="762051"/>
    <lineage>
        <taxon>Bacteria</taxon>
        <taxon>Bacillati</taxon>
        <taxon>Bacillota</taxon>
        <taxon>Bacilli</taxon>
        <taxon>Lactobacillales</taxon>
        <taxon>Lactobacillaceae</taxon>
        <taxon>Leuconostoc</taxon>
    </lineage>
</organism>
<dbReference type="KEGG" id="lki:LKI_01965"/>
<dbReference type="STRING" id="762051.LKI_01965"/>
<proteinExistence type="predicted"/>
<reference evidence="1 2" key="1">
    <citation type="journal article" date="2010" name="J. Bacteriol.">
        <title>Complete genome sequence analysis of Leuconostoc kimchii IMSNU 11154.</title>
        <authorList>
            <person name="Oh H.M."/>
            <person name="Cho Y.J."/>
            <person name="Kim B.K."/>
            <person name="Roe J.H."/>
            <person name="Kang S.O."/>
            <person name="Nahm B.H."/>
            <person name="Jeong G."/>
            <person name="Han H.U."/>
            <person name="Chun J."/>
        </authorList>
    </citation>
    <scope>NUCLEOTIDE SEQUENCE [LARGE SCALE GENOMIC DNA]</scope>
    <source>
        <strain evidence="2">IMSNU 11154 / KCTC 2386 / IH25</strain>
    </source>
</reference>
<dbReference type="PATRIC" id="fig|762051.18.peg.397"/>
<name>D5T0Y7_LEUKI</name>
<dbReference type="EMBL" id="CP001758">
    <property type="protein sequence ID" value="ADG39936.1"/>
    <property type="molecule type" value="Genomic_DNA"/>
</dbReference>
<protein>
    <submittedName>
        <fullName evidence="1">Uncharacterized protein</fullName>
    </submittedName>
</protein>
<dbReference type="Proteomes" id="UP000002362">
    <property type="component" value="Chromosome"/>
</dbReference>
<sequence>MATAYQLTPERIEELRLYHEIGWPPSLTMNQLELYERTNIATLRKYLLGRPDAPFIPFDRGGIIPLLSWEKFKAAVSVGKTYDGEI</sequence>
<evidence type="ECO:0000313" key="1">
    <source>
        <dbReference type="EMBL" id="ADG39936.1"/>
    </source>
</evidence>
<accession>D5T0Y7</accession>
<dbReference type="OrthoDB" id="2146281at2"/>
<dbReference type="HOGENOM" id="CLU_2494128_0_0_9"/>
<dbReference type="RefSeq" id="WP_013102535.1">
    <property type="nucleotide sequence ID" value="NC_014136.1"/>
</dbReference>
<gene>
    <name evidence="1" type="ordered locus">LKI_01965</name>
</gene>
<dbReference type="AlphaFoldDB" id="D5T0Y7"/>
<dbReference type="eggNOG" id="ENOG50308N3">
    <property type="taxonomic scope" value="Bacteria"/>
</dbReference>
<evidence type="ECO:0000313" key="2">
    <source>
        <dbReference type="Proteomes" id="UP000002362"/>
    </source>
</evidence>